<keyword evidence="2" id="KW-1185">Reference proteome</keyword>
<evidence type="ECO:0000313" key="2">
    <source>
        <dbReference type="Proteomes" id="UP000276133"/>
    </source>
</evidence>
<comment type="caution">
    <text evidence="1">The sequence shown here is derived from an EMBL/GenBank/DDBJ whole genome shotgun (WGS) entry which is preliminary data.</text>
</comment>
<gene>
    <name evidence="1" type="ORF">BpHYR1_000487</name>
</gene>
<proteinExistence type="predicted"/>
<sequence length="186" mass="21899">MPMIVSSMKPSLPRQRAAVYLSVVPRVFMASRRTLSALSLHNWYFWVRFSMVSNNFSENIMSFKYICCFWFKLEAFPNVNSLLCLYKSLNSSPNSSLFPINNRFVLSLMIESNYSKLYQGYDTLLRLLCFEPKLSRCFMAYSHKIHILGAFYDLNDAYILYTKLDLGFSRFFAARILKIEKKKEFN</sequence>
<dbReference type="EMBL" id="REGN01000669">
    <property type="protein sequence ID" value="RNA40143.1"/>
    <property type="molecule type" value="Genomic_DNA"/>
</dbReference>
<reference evidence="1 2" key="1">
    <citation type="journal article" date="2018" name="Sci. Rep.">
        <title>Genomic signatures of local adaptation to the degree of environmental predictability in rotifers.</title>
        <authorList>
            <person name="Franch-Gras L."/>
            <person name="Hahn C."/>
            <person name="Garcia-Roger E.M."/>
            <person name="Carmona M.J."/>
            <person name="Serra M."/>
            <person name="Gomez A."/>
        </authorList>
    </citation>
    <scope>NUCLEOTIDE SEQUENCE [LARGE SCALE GENOMIC DNA]</scope>
    <source>
        <strain evidence="1">HYR1</strain>
    </source>
</reference>
<evidence type="ECO:0000313" key="1">
    <source>
        <dbReference type="EMBL" id="RNA40143.1"/>
    </source>
</evidence>
<dbReference type="Proteomes" id="UP000276133">
    <property type="component" value="Unassembled WGS sequence"/>
</dbReference>
<accession>A0A3M7SWH8</accession>
<protein>
    <submittedName>
        <fullName evidence="1">Uncharacterized protein</fullName>
    </submittedName>
</protein>
<dbReference type="AlphaFoldDB" id="A0A3M7SWH8"/>
<name>A0A3M7SWH8_BRAPC</name>
<organism evidence="1 2">
    <name type="scientific">Brachionus plicatilis</name>
    <name type="common">Marine rotifer</name>
    <name type="synonym">Brachionus muelleri</name>
    <dbReference type="NCBI Taxonomy" id="10195"/>
    <lineage>
        <taxon>Eukaryota</taxon>
        <taxon>Metazoa</taxon>
        <taxon>Spiralia</taxon>
        <taxon>Gnathifera</taxon>
        <taxon>Rotifera</taxon>
        <taxon>Eurotatoria</taxon>
        <taxon>Monogononta</taxon>
        <taxon>Pseudotrocha</taxon>
        <taxon>Ploima</taxon>
        <taxon>Brachionidae</taxon>
        <taxon>Brachionus</taxon>
    </lineage>
</organism>